<dbReference type="Gene3D" id="3.30.750.70">
    <property type="entry name" value="4-hydroxybutyrate coenzyme like domains"/>
    <property type="match status" value="1"/>
</dbReference>
<dbReference type="STRING" id="323098.Nwi_2253"/>
<dbReference type="InterPro" id="IPR026888">
    <property type="entry name" value="AcetylCoA_hyd_C"/>
</dbReference>
<dbReference type="KEGG" id="nwi:Nwi_2253"/>
<dbReference type="GO" id="GO:0006083">
    <property type="term" value="P:acetate metabolic process"/>
    <property type="evidence" value="ECO:0007669"/>
    <property type="project" value="InterPro"/>
</dbReference>
<dbReference type="OrthoDB" id="9801795at2"/>
<organism evidence="2 3">
    <name type="scientific">Nitrobacter winogradskyi (strain ATCC 25391 / DSM 10237 / CIP 104748 / NCIMB 11846 / Nb-255)</name>
    <dbReference type="NCBI Taxonomy" id="323098"/>
    <lineage>
        <taxon>Bacteria</taxon>
        <taxon>Pseudomonadati</taxon>
        <taxon>Pseudomonadota</taxon>
        <taxon>Alphaproteobacteria</taxon>
        <taxon>Hyphomicrobiales</taxon>
        <taxon>Nitrobacteraceae</taxon>
        <taxon>Nitrobacter</taxon>
    </lineage>
</organism>
<proteinExistence type="predicted"/>
<dbReference type="AlphaFoldDB" id="Q3SQD4"/>
<dbReference type="EMBL" id="CP000115">
    <property type="protein sequence ID" value="ABA05507.1"/>
    <property type="molecule type" value="Genomic_DNA"/>
</dbReference>
<evidence type="ECO:0000259" key="1">
    <source>
        <dbReference type="Pfam" id="PF13336"/>
    </source>
</evidence>
<dbReference type="RefSeq" id="WP_011315475.1">
    <property type="nucleotide sequence ID" value="NC_007406.1"/>
</dbReference>
<dbReference type="Proteomes" id="UP000002531">
    <property type="component" value="Chromosome"/>
</dbReference>
<sequence>MPRIYTDPAAVVDDIIRETGPRLTVGLPLGLGKANHIANALYRRAAADSDLDLTFFAALTLEKPRPSNEMERRFIAPVIERLFGEWPDLDYASALHKGDLPPNIKIIEFFFLAGKWLRNTYAQQHYVAANYTHAASYILDHGLNVITQLVAKRVVGGETRYSLSCNTDTTLDLLRARAAGRASFKLVGQVNSQLPFMPGAGDLPASEFSAVLDSPATDFPLFAPPSEPVSDTKYAIGLHTAGLIRDGGSLQIGIGQTSDALAQSLILRHRDNARFREIATRLAPDRTMAETAPFAIGLYGVSEMVFEAFLGLIKAGVLKREVDGAVLHGAFFLGSQSFYRALREMTPDELSRIQMTAVSFTNDLYGDEAGKRHARVDARFVNNTMMATLMGAAVSDGLENGQVVSGVGGQYNFVAQAFALQGARSILTLEASRREKSGVVSNIRWAYGHATVPRHLRDIVVTEYGVADLRGKSDADVIAAMLNVADSRFQAELMRQAKDAGKLPKSHEIPAVHRENFAGRIKAALRPAHAAGLLPRFPFGSDFTEVEQRLIPALETLRDASRSPLSLMGLLMKGLRPGDVSTQPALARMGLDHPTTLSDRLYRALLNGALKESGK</sequence>
<protein>
    <recommendedName>
        <fullName evidence="1">Acetyl-CoA hydrolase/transferase C-terminal domain-containing protein</fullName>
    </recommendedName>
</protein>
<feature type="domain" description="Acetyl-CoA hydrolase/transferase C-terminal" evidence="1">
    <location>
        <begin position="334"/>
        <end position="497"/>
    </location>
</feature>
<accession>Q3SQD4</accession>
<evidence type="ECO:0000313" key="2">
    <source>
        <dbReference type="EMBL" id="ABA05507.1"/>
    </source>
</evidence>
<dbReference type="PANTHER" id="PTHR21432:SF20">
    <property type="entry name" value="ACETYL-COA HYDROLASE"/>
    <property type="match status" value="1"/>
</dbReference>
<dbReference type="Pfam" id="PF13336">
    <property type="entry name" value="AcetylCoA_hyd_C"/>
    <property type="match status" value="1"/>
</dbReference>
<reference evidence="2 3" key="1">
    <citation type="journal article" date="2006" name="Appl. Environ. Microbiol.">
        <title>Genome sequence of the chemolithoautotrophic nitrite-oxidizing bacterium Nitrobacter winogradskyi Nb-255.</title>
        <authorList>
            <person name="Starkenburg S.R."/>
            <person name="Chain P.S."/>
            <person name="Sayavedra-Soto L.A."/>
            <person name="Hauser L."/>
            <person name="Land M.L."/>
            <person name="Larimer F.W."/>
            <person name="Malfatti S.A."/>
            <person name="Klotz M.G."/>
            <person name="Bottomley P.J."/>
            <person name="Arp D.J."/>
            <person name="Hickey W.J."/>
        </authorList>
    </citation>
    <scope>NUCLEOTIDE SEQUENCE [LARGE SCALE GENOMIC DNA]</scope>
    <source>
        <strain evidence="3">ATCC 25391 / DSM 10237 / CIP 104748 / NCIMB 11846 / Nb-255</strain>
    </source>
</reference>
<dbReference type="InterPro" id="IPR046433">
    <property type="entry name" value="ActCoA_hydro"/>
</dbReference>
<keyword evidence="3" id="KW-1185">Reference proteome</keyword>
<dbReference type="Gene3D" id="3.40.1080.20">
    <property type="entry name" value="Acetyl-CoA hydrolase/transferase C-terminal domain"/>
    <property type="match status" value="1"/>
</dbReference>
<dbReference type="eggNOG" id="COG0427">
    <property type="taxonomic scope" value="Bacteria"/>
</dbReference>
<dbReference type="PANTHER" id="PTHR21432">
    <property type="entry name" value="ACETYL-COA HYDROLASE-RELATED"/>
    <property type="match status" value="1"/>
</dbReference>
<gene>
    <name evidence="2" type="ordered locus">Nwi_2253</name>
</gene>
<dbReference type="InterPro" id="IPR038460">
    <property type="entry name" value="AcetylCoA_hyd_C_sf"/>
</dbReference>
<dbReference type="SUPFAM" id="SSF100950">
    <property type="entry name" value="NagB/RpiA/CoA transferase-like"/>
    <property type="match status" value="1"/>
</dbReference>
<dbReference type="GO" id="GO:0008775">
    <property type="term" value="F:acetate CoA-transferase activity"/>
    <property type="evidence" value="ECO:0007669"/>
    <property type="project" value="InterPro"/>
</dbReference>
<name>Q3SQD4_NITWN</name>
<dbReference type="HOGENOM" id="CLU_442578_0_0_5"/>
<dbReference type="InterPro" id="IPR037171">
    <property type="entry name" value="NagB/RpiA_transferase-like"/>
</dbReference>
<evidence type="ECO:0000313" key="3">
    <source>
        <dbReference type="Proteomes" id="UP000002531"/>
    </source>
</evidence>
<dbReference type="Gene3D" id="3.40.1080.10">
    <property type="entry name" value="Glutaconate Coenzyme A-transferase"/>
    <property type="match status" value="1"/>
</dbReference>